<gene>
    <name evidence="4" type="ORF">CERSUDRAFT_124975</name>
</gene>
<dbReference type="Pfam" id="PF11807">
    <property type="entry name" value="UstYa"/>
    <property type="match status" value="1"/>
</dbReference>
<comment type="pathway">
    <text evidence="1">Mycotoxin biosynthesis.</text>
</comment>
<protein>
    <recommendedName>
        <fullName evidence="6">Oxidase ustYa</fullName>
    </recommendedName>
</protein>
<reference evidence="4 5" key="1">
    <citation type="journal article" date="2012" name="Proc. Natl. Acad. Sci. U.S.A.">
        <title>Comparative genomics of Ceriporiopsis subvermispora and Phanerochaete chrysosporium provide insight into selective ligninolysis.</title>
        <authorList>
            <person name="Fernandez-Fueyo E."/>
            <person name="Ruiz-Duenas F.J."/>
            <person name="Ferreira P."/>
            <person name="Floudas D."/>
            <person name="Hibbett D.S."/>
            <person name="Canessa P."/>
            <person name="Larrondo L.F."/>
            <person name="James T.Y."/>
            <person name="Seelenfreund D."/>
            <person name="Lobos S."/>
            <person name="Polanco R."/>
            <person name="Tello M."/>
            <person name="Honda Y."/>
            <person name="Watanabe T."/>
            <person name="Watanabe T."/>
            <person name="Ryu J.S."/>
            <person name="Kubicek C.P."/>
            <person name="Schmoll M."/>
            <person name="Gaskell J."/>
            <person name="Hammel K.E."/>
            <person name="St John F.J."/>
            <person name="Vanden Wymelenberg A."/>
            <person name="Sabat G."/>
            <person name="Splinter BonDurant S."/>
            <person name="Syed K."/>
            <person name="Yadav J.S."/>
            <person name="Doddapaneni H."/>
            <person name="Subramanian V."/>
            <person name="Lavin J.L."/>
            <person name="Oguiza J.A."/>
            <person name="Perez G."/>
            <person name="Pisabarro A.G."/>
            <person name="Ramirez L."/>
            <person name="Santoyo F."/>
            <person name="Master E."/>
            <person name="Coutinho P.M."/>
            <person name="Henrissat B."/>
            <person name="Lombard V."/>
            <person name="Magnuson J.K."/>
            <person name="Kuees U."/>
            <person name="Hori C."/>
            <person name="Igarashi K."/>
            <person name="Samejima M."/>
            <person name="Held B.W."/>
            <person name="Barry K.W."/>
            <person name="LaButti K.M."/>
            <person name="Lapidus A."/>
            <person name="Lindquist E.A."/>
            <person name="Lucas S.M."/>
            <person name="Riley R."/>
            <person name="Salamov A.A."/>
            <person name="Hoffmeister D."/>
            <person name="Schwenk D."/>
            <person name="Hadar Y."/>
            <person name="Yarden O."/>
            <person name="de Vries R.P."/>
            <person name="Wiebenga A."/>
            <person name="Stenlid J."/>
            <person name="Eastwood D."/>
            <person name="Grigoriev I.V."/>
            <person name="Berka R.M."/>
            <person name="Blanchette R.A."/>
            <person name="Kersten P."/>
            <person name="Martinez A.T."/>
            <person name="Vicuna R."/>
            <person name="Cullen D."/>
        </authorList>
    </citation>
    <scope>NUCLEOTIDE SEQUENCE [LARGE SCALE GENOMIC DNA]</scope>
    <source>
        <strain evidence="4 5">B</strain>
    </source>
</reference>
<dbReference type="InterPro" id="IPR021765">
    <property type="entry name" value="UstYa-like"/>
</dbReference>
<sequence>MVHYVRVPTIAAVLALSALGFSVLVHITTICLQAVSIPSYNGINAATLELSINLREAAMTIVKSPRFGLFSNESDWTPLLPRGEGFLYHPDTDAHFLVSHYHQLHCIRSLRHYFNKRDSLDAMDIGHVNHCLIYLRQMVLCNVDMTLEPATHKQLAPDGRVTNAVTGVDVTHRCKDWAQLREYMEDNYEQWKGTYE</sequence>
<evidence type="ECO:0000256" key="1">
    <source>
        <dbReference type="ARBA" id="ARBA00004685"/>
    </source>
</evidence>
<dbReference type="GO" id="GO:0016491">
    <property type="term" value="F:oxidoreductase activity"/>
    <property type="evidence" value="ECO:0007669"/>
    <property type="project" value="UniProtKB-KW"/>
</dbReference>
<proteinExistence type="inferred from homology"/>
<accession>M2PG74</accession>
<evidence type="ECO:0000313" key="4">
    <source>
        <dbReference type="EMBL" id="EMD34964.1"/>
    </source>
</evidence>
<dbReference type="OrthoDB" id="2793273at2759"/>
<keyword evidence="2" id="KW-0560">Oxidoreductase</keyword>
<name>M2PG74_CERS8</name>
<comment type="similarity">
    <text evidence="3">Belongs to the ustYa family.</text>
</comment>
<evidence type="ECO:0000256" key="2">
    <source>
        <dbReference type="ARBA" id="ARBA00023002"/>
    </source>
</evidence>
<dbReference type="STRING" id="914234.M2PG74"/>
<dbReference type="AlphaFoldDB" id="M2PG74"/>
<dbReference type="EMBL" id="KB445801">
    <property type="protein sequence ID" value="EMD34964.1"/>
    <property type="molecule type" value="Genomic_DNA"/>
</dbReference>
<evidence type="ECO:0008006" key="6">
    <source>
        <dbReference type="Google" id="ProtNLM"/>
    </source>
</evidence>
<dbReference type="PANTHER" id="PTHR33365:SF11">
    <property type="entry name" value="TAT PATHWAY SIGNAL SEQUENCE"/>
    <property type="match status" value="1"/>
</dbReference>
<dbReference type="Proteomes" id="UP000016930">
    <property type="component" value="Unassembled WGS sequence"/>
</dbReference>
<evidence type="ECO:0000313" key="5">
    <source>
        <dbReference type="Proteomes" id="UP000016930"/>
    </source>
</evidence>
<dbReference type="PANTHER" id="PTHR33365">
    <property type="entry name" value="YALI0B05434P"/>
    <property type="match status" value="1"/>
</dbReference>
<dbReference type="HOGENOM" id="CLU_042941_8_2_1"/>
<organism evidence="4 5">
    <name type="scientific">Ceriporiopsis subvermispora (strain B)</name>
    <name type="common">White-rot fungus</name>
    <name type="synonym">Gelatoporia subvermispora</name>
    <dbReference type="NCBI Taxonomy" id="914234"/>
    <lineage>
        <taxon>Eukaryota</taxon>
        <taxon>Fungi</taxon>
        <taxon>Dikarya</taxon>
        <taxon>Basidiomycota</taxon>
        <taxon>Agaricomycotina</taxon>
        <taxon>Agaricomycetes</taxon>
        <taxon>Polyporales</taxon>
        <taxon>Gelatoporiaceae</taxon>
        <taxon>Gelatoporia</taxon>
    </lineage>
</organism>
<keyword evidence="5" id="KW-1185">Reference proteome</keyword>
<evidence type="ECO:0000256" key="3">
    <source>
        <dbReference type="ARBA" id="ARBA00035112"/>
    </source>
</evidence>
<dbReference type="GO" id="GO:0043386">
    <property type="term" value="P:mycotoxin biosynthetic process"/>
    <property type="evidence" value="ECO:0007669"/>
    <property type="project" value="InterPro"/>
</dbReference>